<protein>
    <submittedName>
        <fullName evidence="1">Uncharacterized protein</fullName>
    </submittedName>
</protein>
<sequence length="284" mass="31606">MITDFRFTSNFLNSHVFIIDGLTFGELQTGRQLYEDLLDLGYNEATSAAVEYRRVASSGELLQALGEIAEYARLGCKPIIHFECHGDADEGLQIGDSRDTVSWEAIEPLLRRINLASKCNLGVVMAACYGLYAITPLKIHRPTPFYFLIGPQDQVTAGTLRQEMSAFYQTLFRTGNLDAALACVPSCHPYHAERFLAVSFGKYLKRGCIGDARLKRVETVLTQLIWGGGIQNRSQMRAARKVLKQRTKADANGPAFTRYAKTFLAGRSCSFTFEQLLLWVKAGG</sequence>
<dbReference type="GeneID" id="93031379"/>
<organism evidence="1 2">
    <name type="scientific">Burkholderia diffusa</name>
    <dbReference type="NCBI Taxonomy" id="488732"/>
    <lineage>
        <taxon>Bacteria</taxon>
        <taxon>Pseudomonadati</taxon>
        <taxon>Pseudomonadota</taxon>
        <taxon>Betaproteobacteria</taxon>
        <taxon>Burkholderiales</taxon>
        <taxon>Burkholderiaceae</taxon>
        <taxon>Burkholderia</taxon>
        <taxon>Burkholderia cepacia complex</taxon>
    </lineage>
</organism>
<dbReference type="RefSeq" id="WP_151050842.1">
    <property type="nucleotide sequence ID" value="NZ_CABVPN010000053.1"/>
</dbReference>
<dbReference type="AlphaFoldDB" id="A0A6P2R149"/>
<accession>A0A6P2R149</accession>
<evidence type="ECO:0000313" key="1">
    <source>
        <dbReference type="EMBL" id="VWC29139.1"/>
    </source>
</evidence>
<reference evidence="1 2" key="1">
    <citation type="submission" date="2019-09" db="EMBL/GenBank/DDBJ databases">
        <authorList>
            <person name="Depoorter E."/>
        </authorList>
    </citation>
    <scope>NUCLEOTIDE SEQUENCE [LARGE SCALE GENOMIC DNA]</scope>
    <source>
        <strain evidence="1">LMG 24065</strain>
    </source>
</reference>
<gene>
    <name evidence="1" type="ORF">BDI24065_06284</name>
</gene>
<proteinExistence type="predicted"/>
<keyword evidence="2" id="KW-1185">Reference proteome</keyword>
<name>A0A6P2R149_9BURK</name>
<dbReference type="Proteomes" id="UP000494125">
    <property type="component" value="Unassembled WGS sequence"/>
</dbReference>
<evidence type="ECO:0000313" key="2">
    <source>
        <dbReference type="Proteomes" id="UP000494125"/>
    </source>
</evidence>
<dbReference type="EMBL" id="CABVPN010000053">
    <property type="protein sequence ID" value="VWC29139.1"/>
    <property type="molecule type" value="Genomic_DNA"/>
</dbReference>